<dbReference type="InterPro" id="IPR025194">
    <property type="entry name" value="RodZ-like_C"/>
</dbReference>
<proteinExistence type="predicted"/>
<gene>
    <name evidence="4" type="ORF">BN873_270065</name>
</gene>
<feature type="domain" description="Cytoskeleton protein RodZ-like C-terminal" evidence="3">
    <location>
        <begin position="291"/>
        <end position="363"/>
    </location>
</feature>
<comment type="caution">
    <text evidence="4">The sequence shown here is derived from an EMBL/GenBank/DDBJ whole genome shotgun (WGS) entry which is preliminary data.</text>
</comment>
<reference evidence="4" key="1">
    <citation type="submission" date="2013-07" db="EMBL/GenBank/DDBJ databases">
        <authorList>
            <person name="McIlroy S."/>
        </authorList>
    </citation>
    <scope>NUCLEOTIDE SEQUENCE [LARGE SCALE GENOMIC DNA]</scope>
    <source>
        <strain evidence="4">Run_A_D11</strain>
    </source>
</reference>
<reference evidence="4" key="2">
    <citation type="submission" date="2014-03" db="EMBL/GenBank/DDBJ databases">
        <title>Candidatus Competibacter-lineage genomes retrieved from metagenomes reveal functional metabolic diversity.</title>
        <authorList>
            <person name="McIlroy S.J."/>
            <person name="Albertsen M."/>
            <person name="Andresen E.K."/>
            <person name="Saunders A.M."/>
            <person name="Kristiansen R."/>
            <person name="Stokholm-Bjerregaard M."/>
            <person name="Nielsen K.L."/>
            <person name="Nielsen P.H."/>
        </authorList>
    </citation>
    <scope>NUCLEOTIDE SEQUENCE</scope>
    <source>
        <strain evidence="4">Run_A_D11</strain>
    </source>
</reference>
<dbReference type="InterPro" id="IPR010982">
    <property type="entry name" value="Lambda_DNA-bd_dom_sf"/>
</dbReference>
<dbReference type="InterPro" id="IPR050400">
    <property type="entry name" value="Bact_Cytoskel_RodZ"/>
</dbReference>
<dbReference type="RefSeq" id="WP_048672260.1">
    <property type="nucleotide sequence ID" value="NZ_CBTJ020000033.1"/>
</dbReference>
<feature type="compositionally biased region" description="Polar residues" evidence="1">
    <location>
        <begin position="232"/>
        <end position="245"/>
    </location>
</feature>
<evidence type="ECO:0000259" key="3">
    <source>
        <dbReference type="Pfam" id="PF13464"/>
    </source>
</evidence>
<evidence type="ECO:0000256" key="1">
    <source>
        <dbReference type="SAM" id="MobiDB-lite"/>
    </source>
</evidence>
<dbReference type="Gene3D" id="1.10.260.40">
    <property type="entry name" value="lambda repressor-like DNA-binding domains"/>
    <property type="match status" value="1"/>
</dbReference>
<feature type="compositionally biased region" description="Low complexity" evidence="1">
    <location>
        <begin position="246"/>
        <end position="255"/>
    </location>
</feature>
<feature type="compositionally biased region" description="Polar residues" evidence="1">
    <location>
        <begin position="201"/>
        <end position="214"/>
    </location>
</feature>
<keyword evidence="2" id="KW-0812">Transmembrane</keyword>
<dbReference type="Pfam" id="PF13464">
    <property type="entry name" value="RodZ_C"/>
    <property type="match status" value="1"/>
</dbReference>
<feature type="region of interest" description="Disordered" evidence="1">
    <location>
        <begin position="157"/>
        <end position="255"/>
    </location>
</feature>
<keyword evidence="2" id="KW-0472">Membrane</keyword>
<sequence>MMTPHETTLDVNSTAKSMDAADTESLGAWLTRARTRFNAEQRDIAHHLGLNPSIIAALESDDLSQLGPPVFVRGYLTRYARLLGLPEQEALERYQRQMGTSQKPPPLQVTHPLRRQTRVRDLRGVFYLALLVGIAWTAIQNLNNLDPSRLLTFWSDGRSDSVSRTGNQPANTDSRTQYPFQAEPATTTASASLATKEAPLPQSSTMVPASSNVGSPAPAAPMTPASPPQPATVSPTSGVVLTTNTPSAAGSPESAAGPAIQGVVAIATVPATGTPTEAGGASSANEAKLLLEFSNDCWMEVKDAQGNVLANGLMKANSAHTISGSAPFKVTLGNAPAARIILDDRLVNTDIYVPRRGTVSRFTLDRGQP</sequence>
<organism evidence="4 5">
    <name type="scientific">Candidatus Competibacter denitrificans Run_A_D11</name>
    <dbReference type="NCBI Taxonomy" id="1400863"/>
    <lineage>
        <taxon>Bacteria</taxon>
        <taxon>Pseudomonadati</taxon>
        <taxon>Pseudomonadota</taxon>
        <taxon>Gammaproteobacteria</taxon>
        <taxon>Candidatus Competibacteraceae</taxon>
        <taxon>Candidatus Competibacter</taxon>
    </lineage>
</organism>
<dbReference type="OrthoDB" id="9790252at2"/>
<keyword evidence="5" id="KW-1185">Reference proteome</keyword>
<evidence type="ECO:0000313" key="4">
    <source>
        <dbReference type="EMBL" id="CDI02269.1"/>
    </source>
</evidence>
<dbReference type="Pfam" id="PF13413">
    <property type="entry name" value="HTH_25"/>
    <property type="match status" value="1"/>
</dbReference>
<dbReference type="PANTHER" id="PTHR34475:SF1">
    <property type="entry name" value="CYTOSKELETON PROTEIN RODZ"/>
    <property type="match status" value="1"/>
</dbReference>
<dbReference type="PANTHER" id="PTHR34475">
    <property type="match status" value="1"/>
</dbReference>
<protein>
    <recommendedName>
        <fullName evidence="3">Cytoskeleton protein RodZ-like C-terminal domain-containing protein</fullName>
    </recommendedName>
</protein>
<evidence type="ECO:0000256" key="2">
    <source>
        <dbReference type="SAM" id="Phobius"/>
    </source>
</evidence>
<feature type="compositionally biased region" description="Pro residues" evidence="1">
    <location>
        <begin position="218"/>
        <end position="230"/>
    </location>
</feature>
<feature type="compositionally biased region" description="Low complexity" evidence="1">
    <location>
        <begin position="185"/>
        <end position="195"/>
    </location>
</feature>
<feature type="transmembrane region" description="Helical" evidence="2">
    <location>
        <begin position="124"/>
        <end position="142"/>
    </location>
</feature>
<evidence type="ECO:0000313" key="5">
    <source>
        <dbReference type="Proteomes" id="UP000035760"/>
    </source>
</evidence>
<name>W6M6M4_9GAMM</name>
<dbReference type="GO" id="GO:0003677">
    <property type="term" value="F:DNA binding"/>
    <property type="evidence" value="ECO:0007669"/>
    <property type="project" value="InterPro"/>
</dbReference>
<accession>W6M6M4</accession>
<dbReference type="Proteomes" id="UP000035760">
    <property type="component" value="Unassembled WGS sequence"/>
</dbReference>
<keyword evidence="2" id="KW-1133">Transmembrane helix</keyword>
<dbReference type="AlphaFoldDB" id="W6M6M4"/>
<dbReference type="STRING" id="1400863.BN873_270065"/>
<feature type="compositionally biased region" description="Polar residues" evidence="1">
    <location>
        <begin position="160"/>
        <end position="179"/>
    </location>
</feature>
<dbReference type="EMBL" id="CBTJ020000033">
    <property type="protein sequence ID" value="CDI02269.1"/>
    <property type="molecule type" value="Genomic_DNA"/>
</dbReference>